<evidence type="ECO:0000313" key="3">
    <source>
        <dbReference type="Proteomes" id="UP001583280"/>
    </source>
</evidence>
<feature type="non-terminal residue" evidence="2">
    <location>
        <position position="1"/>
    </location>
</feature>
<feature type="signal peptide" evidence="1">
    <location>
        <begin position="1"/>
        <end position="24"/>
    </location>
</feature>
<keyword evidence="1" id="KW-0732">Signal</keyword>
<dbReference type="EMBL" id="JAWDJO010000510">
    <property type="protein sequence ID" value="KAL1885339.1"/>
    <property type="molecule type" value="Genomic_DNA"/>
</dbReference>
<feature type="chain" id="PRO_5046540131" evidence="1">
    <location>
        <begin position="25"/>
        <end position="77"/>
    </location>
</feature>
<reference evidence="2 3" key="1">
    <citation type="journal article" date="2024" name="IMA Fungus">
        <title>IMA Genome - F19 : A genome assembly and annotation guide to empower mycologists, including annotated draft genome sequences of Ceratocystis pirilliformis, Diaporthe australafricana, Fusarium ophioides, Paecilomyces lecythidis, and Sporothrix stenoceras.</title>
        <authorList>
            <person name="Aylward J."/>
            <person name="Wilson A.M."/>
            <person name="Visagie C.M."/>
            <person name="Spraker J."/>
            <person name="Barnes I."/>
            <person name="Buitendag C."/>
            <person name="Ceriani C."/>
            <person name="Del Mar Angel L."/>
            <person name="du Plessis D."/>
            <person name="Fuchs T."/>
            <person name="Gasser K."/>
            <person name="Kramer D."/>
            <person name="Li W."/>
            <person name="Munsamy K."/>
            <person name="Piso A."/>
            <person name="Price J.L."/>
            <person name="Sonnekus B."/>
            <person name="Thomas C."/>
            <person name="van der Nest A."/>
            <person name="van Dijk A."/>
            <person name="van Heerden A."/>
            <person name="van Vuuren N."/>
            <person name="Yilmaz N."/>
            <person name="Duong T.A."/>
            <person name="van der Merwe N.A."/>
            <person name="Wingfield M.J."/>
            <person name="Wingfield B.D."/>
        </authorList>
    </citation>
    <scope>NUCLEOTIDE SEQUENCE [LARGE SCALE GENOMIC DNA]</scope>
    <source>
        <strain evidence="2 3">CMW 12675</strain>
    </source>
</reference>
<accession>A0ABR3YAM1</accession>
<protein>
    <submittedName>
        <fullName evidence="2">Uncharacterized protein</fullName>
    </submittedName>
</protein>
<sequence>NKQLTKMHPWSIALIFAFTGNAIASAIRNDVESVKTDSNLVARFENCWWDDGTCWCEDFGMGPSIYDDEHCMGIAKH</sequence>
<proteinExistence type="predicted"/>
<keyword evidence="3" id="KW-1185">Reference proteome</keyword>
<evidence type="ECO:0000256" key="1">
    <source>
        <dbReference type="SAM" id="SignalP"/>
    </source>
</evidence>
<dbReference type="Proteomes" id="UP001583280">
    <property type="component" value="Unassembled WGS sequence"/>
</dbReference>
<evidence type="ECO:0000313" key="2">
    <source>
        <dbReference type="EMBL" id="KAL1885339.1"/>
    </source>
</evidence>
<gene>
    <name evidence="2" type="ORF">Cpir12675_006992</name>
</gene>
<name>A0ABR3YAM1_9PEZI</name>
<organism evidence="2 3">
    <name type="scientific">Ceratocystis pirilliformis</name>
    <dbReference type="NCBI Taxonomy" id="259994"/>
    <lineage>
        <taxon>Eukaryota</taxon>
        <taxon>Fungi</taxon>
        <taxon>Dikarya</taxon>
        <taxon>Ascomycota</taxon>
        <taxon>Pezizomycotina</taxon>
        <taxon>Sordariomycetes</taxon>
        <taxon>Hypocreomycetidae</taxon>
        <taxon>Microascales</taxon>
        <taxon>Ceratocystidaceae</taxon>
        <taxon>Ceratocystis</taxon>
    </lineage>
</organism>
<comment type="caution">
    <text evidence="2">The sequence shown here is derived from an EMBL/GenBank/DDBJ whole genome shotgun (WGS) entry which is preliminary data.</text>
</comment>